<dbReference type="EMBL" id="CAEY01000428">
    <property type="status" value="NOT_ANNOTATED_CDS"/>
    <property type="molecule type" value="Genomic_DNA"/>
</dbReference>
<dbReference type="EnsemblMetazoa" id="tetur01g00280.1">
    <property type="protein sequence ID" value="tetur01g00280.1"/>
    <property type="gene ID" value="tetur01g00280"/>
</dbReference>
<protein>
    <submittedName>
        <fullName evidence="1">Uncharacterized protein</fullName>
    </submittedName>
</protein>
<name>T1JPN9_TETUR</name>
<proteinExistence type="predicted"/>
<sequence length="69" mass="8062">MLLKEDMMMMIKIGRISIDILSAIALIINNNNHDNHHHQRLHYNLYHHHAMCDLSNPSTLKHTPITINI</sequence>
<dbReference type="HOGENOM" id="CLU_2779112_0_0_1"/>
<reference evidence="1" key="2">
    <citation type="submission" date="2015-06" db="UniProtKB">
        <authorList>
            <consortium name="EnsemblMetazoa"/>
        </authorList>
    </citation>
    <scope>IDENTIFICATION</scope>
</reference>
<accession>T1JPN9</accession>
<keyword evidence="2" id="KW-1185">Reference proteome</keyword>
<dbReference type="Proteomes" id="UP000015104">
    <property type="component" value="Unassembled WGS sequence"/>
</dbReference>
<organism evidence="1 2">
    <name type="scientific">Tetranychus urticae</name>
    <name type="common">Two-spotted spider mite</name>
    <dbReference type="NCBI Taxonomy" id="32264"/>
    <lineage>
        <taxon>Eukaryota</taxon>
        <taxon>Metazoa</taxon>
        <taxon>Ecdysozoa</taxon>
        <taxon>Arthropoda</taxon>
        <taxon>Chelicerata</taxon>
        <taxon>Arachnida</taxon>
        <taxon>Acari</taxon>
        <taxon>Acariformes</taxon>
        <taxon>Trombidiformes</taxon>
        <taxon>Prostigmata</taxon>
        <taxon>Eleutherengona</taxon>
        <taxon>Raphignathae</taxon>
        <taxon>Tetranychoidea</taxon>
        <taxon>Tetranychidae</taxon>
        <taxon>Tetranychus</taxon>
    </lineage>
</organism>
<evidence type="ECO:0000313" key="2">
    <source>
        <dbReference type="Proteomes" id="UP000015104"/>
    </source>
</evidence>
<reference evidence="2" key="1">
    <citation type="submission" date="2011-08" db="EMBL/GenBank/DDBJ databases">
        <authorList>
            <person name="Rombauts S."/>
        </authorList>
    </citation>
    <scope>NUCLEOTIDE SEQUENCE</scope>
    <source>
        <strain evidence="2">London</strain>
    </source>
</reference>
<evidence type="ECO:0000313" key="1">
    <source>
        <dbReference type="EnsemblMetazoa" id="tetur01g00280.1"/>
    </source>
</evidence>
<dbReference type="AlphaFoldDB" id="T1JPN9"/>